<dbReference type="AlphaFoldDB" id="A0A2C5YVT4"/>
<evidence type="ECO:0000256" key="3">
    <source>
        <dbReference type="RuleBase" id="RU000384"/>
    </source>
</evidence>
<dbReference type="Gene3D" id="3.20.20.140">
    <property type="entry name" value="Metal-dependent hydrolases"/>
    <property type="match status" value="1"/>
</dbReference>
<dbReference type="InterPro" id="IPR036651">
    <property type="entry name" value="Gln_synt_N_sf"/>
</dbReference>
<evidence type="ECO:0000256" key="2">
    <source>
        <dbReference type="PROSITE-ProRule" id="PRU01331"/>
    </source>
</evidence>
<evidence type="ECO:0000259" key="4">
    <source>
        <dbReference type="PROSITE" id="PS51987"/>
    </source>
</evidence>
<dbReference type="InterPro" id="IPR014746">
    <property type="entry name" value="Gln_synth/guanido_kin_cat_dom"/>
</dbReference>
<dbReference type="PANTHER" id="PTHR43383">
    <property type="entry name" value="NODULIN 6"/>
    <property type="match status" value="1"/>
</dbReference>
<dbReference type="Proteomes" id="UP000224854">
    <property type="component" value="Unassembled WGS sequence"/>
</dbReference>
<dbReference type="SUPFAM" id="SSF51556">
    <property type="entry name" value="Metallo-dependent hydrolases"/>
    <property type="match status" value="1"/>
</dbReference>
<dbReference type="OrthoDB" id="3364440at2759"/>
<accession>A0A2C5YVT4</accession>
<dbReference type="InterPro" id="IPR006680">
    <property type="entry name" value="Amidohydro-rel"/>
</dbReference>
<evidence type="ECO:0000313" key="6">
    <source>
        <dbReference type="Proteomes" id="UP000224854"/>
    </source>
</evidence>
<gene>
    <name evidence="5" type="ORF">CDD82_6779</name>
</gene>
<dbReference type="EMBL" id="NJEU01000728">
    <property type="protein sequence ID" value="PHH71021.1"/>
    <property type="molecule type" value="Genomic_DNA"/>
</dbReference>
<dbReference type="GO" id="GO:0016787">
    <property type="term" value="F:hydrolase activity"/>
    <property type="evidence" value="ECO:0007669"/>
    <property type="project" value="InterPro"/>
</dbReference>
<organism evidence="5 6">
    <name type="scientific">Ophiocordyceps australis</name>
    <dbReference type="NCBI Taxonomy" id="1399860"/>
    <lineage>
        <taxon>Eukaryota</taxon>
        <taxon>Fungi</taxon>
        <taxon>Dikarya</taxon>
        <taxon>Ascomycota</taxon>
        <taxon>Pezizomycotina</taxon>
        <taxon>Sordariomycetes</taxon>
        <taxon>Hypocreomycetidae</taxon>
        <taxon>Hypocreales</taxon>
        <taxon>Ophiocordycipitaceae</taxon>
        <taxon>Ophiocordyceps</taxon>
    </lineage>
</organism>
<dbReference type="SMART" id="SM01230">
    <property type="entry name" value="Gln-synt_C"/>
    <property type="match status" value="1"/>
</dbReference>
<protein>
    <recommendedName>
        <fullName evidence="1">Glutamine synthetase</fullName>
    </recommendedName>
</protein>
<name>A0A2C5YVT4_9HYPO</name>
<dbReference type="Pfam" id="PF04909">
    <property type="entry name" value="Amidohydro_2"/>
    <property type="match status" value="1"/>
</dbReference>
<feature type="domain" description="GS catalytic" evidence="4">
    <location>
        <begin position="537"/>
        <end position="863"/>
    </location>
</feature>
<dbReference type="Gene3D" id="3.30.590.10">
    <property type="entry name" value="Glutamine synthetase/guanido kinase, catalytic domain"/>
    <property type="match status" value="1"/>
</dbReference>
<dbReference type="PROSITE" id="PS51987">
    <property type="entry name" value="GS_CATALYTIC"/>
    <property type="match status" value="1"/>
</dbReference>
<evidence type="ECO:0000313" key="5">
    <source>
        <dbReference type="EMBL" id="PHH71021.1"/>
    </source>
</evidence>
<dbReference type="Gene3D" id="3.10.20.70">
    <property type="entry name" value="Glutamine synthetase, N-terminal domain"/>
    <property type="match status" value="1"/>
</dbReference>
<dbReference type="InterPro" id="IPR008146">
    <property type="entry name" value="Gln_synth_cat_dom"/>
</dbReference>
<comment type="similarity">
    <text evidence="2 3">Belongs to the glutamine synthetase family.</text>
</comment>
<dbReference type="Pfam" id="PF00120">
    <property type="entry name" value="Gln-synt_C"/>
    <property type="match status" value="1"/>
</dbReference>
<keyword evidence="6" id="KW-1185">Reference proteome</keyword>
<reference evidence="5 6" key="1">
    <citation type="submission" date="2017-06" db="EMBL/GenBank/DDBJ databases">
        <title>Ant-infecting Ophiocordyceps genomes reveal a high diversity of potential behavioral manipulation genes and a possible major role for enterotoxins.</title>
        <authorList>
            <person name="De Bekker C."/>
            <person name="Evans H.C."/>
            <person name="Brachmann A."/>
            <person name="Hughes D.P."/>
        </authorList>
    </citation>
    <scope>NUCLEOTIDE SEQUENCE [LARGE SCALE GENOMIC DNA]</scope>
    <source>
        <strain evidence="5 6">1348a</strain>
    </source>
</reference>
<dbReference type="PANTHER" id="PTHR43383:SF2">
    <property type="entry name" value="AMIDOHYDROLASE 2 FAMILY PROTEIN"/>
    <property type="match status" value="1"/>
</dbReference>
<dbReference type="InterPro" id="IPR032466">
    <property type="entry name" value="Metal_Hydrolase"/>
</dbReference>
<proteinExistence type="inferred from homology"/>
<dbReference type="GO" id="GO:0004356">
    <property type="term" value="F:glutamine synthetase activity"/>
    <property type="evidence" value="ECO:0007669"/>
    <property type="project" value="InterPro"/>
</dbReference>
<dbReference type="GO" id="GO:0006542">
    <property type="term" value="P:glutamine biosynthetic process"/>
    <property type="evidence" value="ECO:0007669"/>
    <property type="project" value="InterPro"/>
</dbReference>
<comment type="caution">
    <text evidence="5">The sequence shown here is derived from an EMBL/GenBank/DDBJ whole genome shotgun (WGS) entry which is preliminary data.</text>
</comment>
<sequence>MEPQALDALLHAIQSTPIIDNHAHPLLKRTSVGRHDLLSIASEAHGEALGASRTGLAHIRVVNQLSTVLGCEATWEAVAAAIQAKQRQADEYRRWTKTCLAGIQCILVDDGLDDASEAEPFDSFDEYTRSPCKRIVRIETMAQHFIEQACSKAETVQEAYQDFIMCFRAALSQAMADPDVVGFKSVICYRTGLGIPKKPDQGHLKVFERVFEQRRQAGAASFSRLNHPGLNEHIVHCLAGIIRDAKPHLKKPIQFHTGLGDNDMTLTRASPSHLQEFIREYPSVPIVLLHSGYPFVREMGYLATVYANVYADIGEVFPAVSRDGQEGILREILELCPTSKILWSTDGHWFPETYRVAVVQMRQCFQKVLCGYVQQGDLSCQQAVEVVENILFRNSNKVYKLGLEMQNLLVNGKQALTVTVTGRSQQEEALSRLSELGHKVQFVRVCWSDFTSTMRMRCIPIRRAEFLLKKGSDLSLSVVTACFSLLQTDCLIRGATPVGEWNLQADLKTLRPGPRAGSVTTMGNFRNKDGSICSLCPRSLLQRAIDLGASHGLSFVFGFEIEMVFLRRTEHQDFDSPDTHGHAWSVSRAMDHKIVTTVLEECVVELEAAGVHVELLHPESADGQYEIVLEKTDAMEAVDALLYTRQVVSTQATAKGYKMTLHPKPFSEQIGTAAHVHMSLVSKHGDEAAIYPWFYAGVLNHLRAITAFSHASVVSYERMMDGCWAGGTWVSWGTDNRETPLRKVKGSHWEIRCMDGLANPYLAMAAVLFAGINGVNKRQQLTWQDCLQDPAIMSAQQRAKAGIKTRLPLSLQEALSALESDSDLVELLGLDLVKQYSRLKAEEAALIEGLDGAERRRWIIERY</sequence>
<dbReference type="SUPFAM" id="SSF55931">
    <property type="entry name" value="Glutamine synthetase/guanido kinase"/>
    <property type="match status" value="1"/>
</dbReference>
<evidence type="ECO:0000256" key="1">
    <source>
        <dbReference type="ARBA" id="ARBA00021364"/>
    </source>
</evidence>